<dbReference type="HOGENOM" id="CLU_1788022_0_0_1"/>
<accession>A0A0C9U9Z1</accession>
<evidence type="ECO:0000313" key="3">
    <source>
        <dbReference type="Proteomes" id="UP000054279"/>
    </source>
</evidence>
<proteinExistence type="predicted"/>
<feature type="region of interest" description="Disordered" evidence="1">
    <location>
        <begin position="1"/>
        <end position="63"/>
    </location>
</feature>
<reference evidence="2 3" key="1">
    <citation type="submission" date="2014-06" db="EMBL/GenBank/DDBJ databases">
        <title>Evolutionary Origins and Diversification of the Mycorrhizal Mutualists.</title>
        <authorList>
            <consortium name="DOE Joint Genome Institute"/>
            <consortium name="Mycorrhizal Genomics Consortium"/>
            <person name="Kohler A."/>
            <person name="Kuo A."/>
            <person name="Nagy L.G."/>
            <person name="Floudas D."/>
            <person name="Copeland A."/>
            <person name="Barry K.W."/>
            <person name="Cichocki N."/>
            <person name="Veneault-Fourrey C."/>
            <person name="LaButti K."/>
            <person name="Lindquist E.A."/>
            <person name="Lipzen A."/>
            <person name="Lundell T."/>
            <person name="Morin E."/>
            <person name="Murat C."/>
            <person name="Riley R."/>
            <person name="Ohm R."/>
            <person name="Sun H."/>
            <person name="Tunlid A."/>
            <person name="Henrissat B."/>
            <person name="Grigoriev I.V."/>
            <person name="Hibbett D.S."/>
            <person name="Martin F."/>
        </authorList>
    </citation>
    <scope>NUCLEOTIDE SEQUENCE [LARGE SCALE GENOMIC DNA]</scope>
    <source>
        <strain evidence="2 3">SS14</strain>
    </source>
</reference>
<feature type="compositionally biased region" description="Polar residues" evidence="1">
    <location>
        <begin position="19"/>
        <end position="37"/>
    </location>
</feature>
<evidence type="ECO:0000313" key="2">
    <source>
        <dbReference type="EMBL" id="KIJ31354.1"/>
    </source>
</evidence>
<keyword evidence="3" id="KW-1185">Reference proteome</keyword>
<protein>
    <submittedName>
        <fullName evidence="2">Unplaced genomic scaffold SPHSTscaffold_169, whole genome shotgun sequence</fullName>
    </submittedName>
</protein>
<dbReference type="Proteomes" id="UP000054279">
    <property type="component" value="Unassembled WGS sequence"/>
</dbReference>
<name>A0A0C9U9Z1_SPHS4</name>
<gene>
    <name evidence="2" type="ORF">M422DRAFT_53432</name>
</gene>
<sequence length="145" mass="16062">MHEAMSAGVSNTPLPPRSGNFTTTLSADFPPSSTKKCANNDDDKENDPGESSSETYVRKHKKHRGMNHSVIVDALGRLEEQAEANIHLSERLIKTQEEAGQVGKELVEEFRKARESNEVAAKAHDEECAATNREFLQLLARAFRA</sequence>
<dbReference type="EMBL" id="KN837244">
    <property type="protein sequence ID" value="KIJ31354.1"/>
    <property type="molecule type" value="Genomic_DNA"/>
</dbReference>
<dbReference type="AlphaFoldDB" id="A0A0C9U9Z1"/>
<evidence type="ECO:0000256" key="1">
    <source>
        <dbReference type="SAM" id="MobiDB-lite"/>
    </source>
</evidence>
<organism evidence="2 3">
    <name type="scientific">Sphaerobolus stellatus (strain SS14)</name>
    <dbReference type="NCBI Taxonomy" id="990650"/>
    <lineage>
        <taxon>Eukaryota</taxon>
        <taxon>Fungi</taxon>
        <taxon>Dikarya</taxon>
        <taxon>Basidiomycota</taxon>
        <taxon>Agaricomycotina</taxon>
        <taxon>Agaricomycetes</taxon>
        <taxon>Phallomycetidae</taxon>
        <taxon>Geastrales</taxon>
        <taxon>Sphaerobolaceae</taxon>
        <taxon>Sphaerobolus</taxon>
    </lineage>
</organism>